<evidence type="ECO:0000313" key="3">
    <source>
        <dbReference type="Proteomes" id="UP001519288"/>
    </source>
</evidence>
<dbReference type="Proteomes" id="UP001519288">
    <property type="component" value="Unassembled WGS sequence"/>
</dbReference>
<dbReference type="RefSeq" id="WP_209865153.1">
    <property type="nucleotide sequence ID" value="NZ_JAGGLD010000007.1"/>
</dbReference>
<dbReference type="CDD" id="cd15787">
    <property type="entry name" value="YycH_N"/>
    <property type="match status" value="1"/>
</dbReference>
<dbReference type="EMBL" id="JAGGLD010000007">
    <property type="protein sequence ID" value="MBP2002320.1"/>
    <property type="molecule type" value="Genomic_DNA"/>
</dbReference>
<feature type="domain" description="Regulatory protein YycH" evidence="1">
    <location>
        <begin position="3"/>
        <end position="412"/>
    </location>
</feature>
<reference evidence="2 3" key="1">
    <citation type="submission" date="2021-03" db="EMBL/GenBank/DDBJ databases">
        <title>Genomic Encyclopedia of Type Strains, Phase IV (KMG-IV): sequencing the most valuable type-strain genomes for metagenomic binning, comparative biology and taxonomic classification.</title>
        <authorList>
            <person name="Goeker M."/>
        </authorList>
    </citation>
    <scope>NUCLEOTIDE SEQUENCE [LARGE SCALE GENOMIC DNA]</scope>
    <source>
        <strain evidence="2 3">DSM 26806</strain>
    </source>
</reference>
<dbReference type="Pfam" id="PF07435">
    <property type="entry name" value="YycH"/>
    <property type="match status" value="1"/>
</dbReference>
<evidence type="ECO:0000259" key="1">
    <source>
        <dbReference type="Pfam" id="PF07435"/>
    </source>
</evidence>
<dbReference type="InterPro" id="IPR042274">
    <property type="entry name" value="YycH/YycI_2"/>
</dbReference>
<comment type="caution">
    <text evidence="2">The sequence shown here is derived from an EMBL/GenBank/DDBJ whole genome shotgun (WGS) entry which is preliminary data.</text>
</comment>
<gene>
    <name evidence="2" type="ORF">J2Z69_003392</name>
</gene>
<evidence type="ECO:0000313" key="2">
    <source>
        <dbReference type="EMBL" id="MBP2002320.1"/>
    </source>
</evidence>
<protein>
    <submittedName>
        <fullName evidence="2">Regulatory protein YycH of two-component signal transduction system YycFG</fullName>
    </submittedName>
</protein>
<keyword evidence="3" id="KW-1185">Reference proteome</keyword>
<dbReference type="Gene3D" id="3.30.310.160">
    <property type="entry name" value="YycH protein, domain 2"/>
    <property type="match status" value="1"/>
</dbReference>
<name>A0ABS4JKS5_9BACL</name>
<accession>A0ABS4JKS5</accession>
<proteinExistence type="predicted"/>
<sequence>MKERVKSLMLVALVVCSLIQSYFLIYRLPGNERVVRTESDYVQTEIMGAQAKVEEVIFPQDIIVHLGDSKHTLFYPNTNFYKLILSRLQGRQFDGFQRYTATNLNWNTIREQNEGIELRFGRGVPVGVLQKVMQISNDSIFEDESINRILIYNVKNEDKVRVFFFSSQAGVIYEATNADLTVQDVHQQINFGKAWTPYRLVNGMYYIPEKNIDALDLVVQTGTYTSDQMQRSLSFDPSITRYIQERNGSEIYTDIKRSLQFRQHQNWISYTDPSRRAGSISLNKDALSAVDFVNQYGGWNGTYRMEVTEESDQQSRVLFQQYYDWLPILDLPGFRYGTMRLDMRQGAPTSYERSLIYTKDEKSEKRIRVLPGGEVLNRQIADKAKGQEVSALYPAYQPIYSEKGLRLKPVWVILLGSGERIVL</sequence>
<organism evidence="2 3">
    <name type="scientific">Paenibacillus shirakamiensis</name>
    <dbReference type="NCBI Taxonomy" id="1265935"/>
    <lineage>
        <taxon>Bacteria</taxon>
        <taxon>Bacillati</taxon>
        <taxon>Bacillota</taxon>
        <taxon>Bacilli</taxon>
        <taxon>Bacillales</taxon>
        <taxon>Paenibacillaceae</taxon>
        <taxon>Paenibacillus</taxon>
    </lineage>
</organism>
<dbReference type="InterPro" id="IPR009996">
    <property type="entry name" value="YycH"/>
</dbReference>